<evidence type="ECO:0000256" key="1">
    <source>
        <dbReference type="ARBA" id="ARBA00004613"/>
    </source>
</evidence>
<accession>A0ABM1AFK5</accession>
<keyword evidence="4" id="KW-0027">Amidation</keyword>
<evidence type="ECO:0000256" key="2">
    <source>
        <dbReference type="ARBA" id="ARBA00006356"/>
    </source>
</evidence>
<evidence type="ECO:0000256" key="3">
    <source>
        <dbReference type="ARBA" id="ARBA00022525"/>
    </source>
</evidence>
<keyword evidence="3" id="KW-0964">Secreted</keyword>
<organism evidence="7 8">
    <name type="scientific">Aplysia californica</name>
    <name type="common">California sea hare</name>
    <dbReference type="NCBI Taxonomy" id="6500"/>
    <lineage>
        <taxon>Eukaryota</taxon>
        <taxon>Metazoa</taxon>
        <taxon>Spiralia</taxon>
        <taxon>Lophotrochozoa</taxon>
        <taxon>Mollusca</taxon>
        <taxon>Gastropoda</taxon>
        <taxon>Heterobranchia</taxon>
        <taxon>Euthyneura</taxon>
        <taxon>Tectipleura</taxon>
        <taxon>Aplysiida</taxon>
        <taxon>Aplysioidea</taxon>
        <taxon>Aplysiidae</taxon>
        <taxon>Aplysia</taxon>
    </lineage>
</organism>
<dbReference type="Proteomes" id="UP000694888">
    <property type="component" value="Unplaced"/>
</dbReference>
<proteinExistence type="inferred from homology"/>
<keyword evidence="5" id="KW-0527">Neuropeptide</keyword>
<keyword evidence="7" id="KW-1185">Reference proteome</keyword>
<reference evidence="8" key="1">
    <citation type="submission" date="2025-08" db="UniProtKB">
        <authorList>
            <consortium name="RefSeq"/>
        </authorList>
    </citation>
    <scope>IDENTIFICATION</scope>
</reference>
<evidence type="ECO:0000256" key="5">
    <source>
        <dbReference type="ARBA" id="ARBA00023320"/>
    </source>
</evidence>
<dbReference type="Pfam" id="PF01581">
    <property type="entry name" value="FARP"/>
    <property type="match status" value="4"/>
</dbReference>
<feature type="compositionally biased region" description="Acidic residues" evidence="6">
    <location>
        <begin position="93"/>
        <end position="102"/>
    </location>
</feature>
<protein>
    <submittedName>
        <fullName evidence="8">Uncharacterized protein LOC106014153</fullName>
    </submittedName>
</protein>
<dbReference type="InterPro" id="IPR002544">
    <property type="entry name" value="FMRFamid-related_peptide-like"/>
</dbReference>
<dbReference type="GeneID" id="106014153"/>
<sequence length="181" mass="20739">MTARSTETTQERANSRQIRSTDANKRFMRFGRSATSAFVTQQEAEVKDALRKRSVENLDNEVKRAMWSNNPQMTRLSKRGHPEFMRFGRSQGDETEDDEIGGDDVISLGEGLAQRVRRVYEDRSSLPRFGKRQEVEEEEEEDVGKEKRQKYMRFGRRSDPEQQASAEVGGAEVPDSVLSAM</sequence>
<dbReference type="RefSeq" id="XP_012946681.1">
    <property type="nucleotide sequence ID" value="XM_013091227.2"/>
</dbReference>
<feature type="region of interest" description="Disordered" evidence="6">
    <location>
        <begin position="1"/>
        <end position="23"/>
    </location>
</feature>
<gene>
    <name evidence="8" type="primary">LOC106014153</name>
</gene>
<feature type="region of interest" description="Disordered" evidence="6">
    <location>
        <begin position="68"/>
        <end position="105"/>
    </location>
</feature>
<evidence type="ECO:0000256" key="4">
    <source>
        <dbReference type="ARBA" id="ARBA00022815"/>
    </source>
</evidence>
<evidence type="ECO:0000313" key="8">
    <source>
        <dbReference type="RefSeq" id="XP_012946681.1"/>
    </source>
</evidence>
<evidence type="ECO:0000256" key="6">
    <source>
        <dbReference type="SAM" id="MobiDB-lite"/>
    </source>
</evidence>
<evidence type="ECO:0000313" key="7">
    <source>
        <dbReference type="Proteomes" id="UP000694888"/>
    </source>
</evidence>
<comment type="subcellular location">
    <subcellularLocation>
        <location evidence="1">Secreted</location>
    </subcellularLocation>
</comment>
<comment type="similarity">
    <text evidence="2">Belongs to the FARP (FMRFamide related peptide) family.</text>
</comment>
<name>A0ABM1AFK5_APLCA</name>
<feature type="region of interest" description="Disordered" evidence="6">
    <location>
        <begin position="123"/>
        <end position="181"/>
    </location>
</feature>